<dbReference type="SUPFAM" id="SSF52540">
    <property type="entry name" value="P-loop containing nucleoside triphosphate hydrolases"/>
    <property type="match status" value="1"/>
</dbReference>
<evidence type="ECO:0000256" key="6">
    <source>
        <dbReference type="SAM" id="MobiDB-lite"/>
    </source>
</evidence>
<dbReference type="GO" id="GO:0016787">
    <property type="term" value="F:hydrolase activity"/>
    <property type="evidence" value="ECO:0007669"/>
    <property type="project" value="UniProtKB-KW"/>
</dbReference>
<feature type="domain" description="DNA2/NAM7 helicase helicase" evidence="7">
    <location>
        <begin position="224"/>
        <end position="306"/>
    </location>
</feature>
<dbReference type="InterPro" id="IPR027417">
    <property type="entry name" value="P-loop_NTPase"/>
</dbReference>
<comment type="caution">
    <text evidence="9">The sequence shown here is derived from an EMBL/GenBank/DDBJ whole genome shotgun (WGS) entry which is preliminary data.</text>
</comment>
<name>A0AA36D5W3_9BILA</name>
<evidence type="ECO:0000313" key="9">
    <source>
        <dbReference type="EMBL" id="CAJ0581677.1"/>
    </source>
</evidence>
<evidence type="ECO:0000313" key="10">
    <source>
        <dbReference type="Proteomes" id="UP001177023"/>
    </source>
</evidence>
<dbReference type="GO" id="GO:0017116">
    <property type="term" value="F:single-stranded DNA helicase activity"/>
    <property type="evidence" value="ECO:0007669"/>
    <property type="project" value="InterPro"/>
</dbReference>
<dbReference type="InterPro" id="IPR026851">
    <property type="entry name" value="Dna2/JHS1_DEXXQ-box"/>
</dbReference>
<dbReference type="Pfam" id="PF13087">
    <property type="entry name" value="AAA_12"/>
    <property type="match status" value="1"/>
</dbReference>
<keyword evidence="10" id="KW-1185">Reference proteome</keyword>
<dbReference type="CDD" id="cd18808">
    <property type="entry name" value="SF1_C_Upf1"/>
    <property type="match status" value="1"/>
</dbReference>
<evidence type="ECO:0000256" key="5">
    <source>
        <dbReference type="ARBA" id="ARBA00022840"/>
    </source>
</evidence>
<evidence type="ECO:0000259" key="8">
    <source>
        <dbReference type="Pfam" id="PF13087"/>
    </source>
</evidence>
<feature type="region of interest" description="Disordered" evidence="6">
    <location>
        <begin position="1"/>
        <end position="20"/>
    </location>
</feature>
<dbReference type="InterPro" id="IPR050534">
    <property type="entry name" value="Coronavir_polyprotein_1ab"/>
</dbReference>
<dbReference type="Proteomes" id="UP001177023">
    <property type="component" value="Unassembled WGS sequence"/>
</dbReference>
<dbReference type="InterPro" id="IPR041679">
    <property type="entry name" value="DNA2/NAM7-like_C"/>
</dbReference>
<dbReference type="CDD" id="cd18041">
    <property type="entry name" value="DEXXQc_DNA2"/>
    <property type="match status" value="1"/>
</dbReference>
<gene>
    <name evidence="9" type="ORF">MSPICULIGERA_LOCUS19832</name>
</gene>
<dbReference type="GO" id="GO:0005737">
    <property type="term" value="C:cytoplasm"/>
    <property type="evidence" value="ECO:0007669"/>
    <property type="project" value="TreeGrafter"/>
</dbReference>
<feature type="domain" description="DNA2/NAM7 helicase-like C-terminal" evidence="8">
    <location>
        <begin position="313"/>
        <end position="515"/>
    </location>
</feature>
<organism evidence="9 10">
    <name type="scientific">Mesorhabditis spiculigera</name>
    <dbReference type="NCBI Taxonomy" id="96644"/>
    <lineage>
        <taxon>Eukaryota</taxon>
        <taxon>Metazoa</taxon>
        <taxon>Ecdysozoa</taxon>
        <taxon>Nematoda</taxon>
        <taxon>Chromadorea</taxon>
        <taxon>Rhabditida</taxon>
        <taxon>Rhabditina</taxon>
        <taxon>Rhabditomorpha</taxon>
        <taxon>Rhabditoidea</taxon>
        <taxon>Rhabditidae</taxon>
        <taxon>Mesorhabditinae</taxon>
        <taxon>Mesorhabditis</taxon>
    </lineage>
</organism>
<dbReference type="PANTHER" id="PTHR43788:SF8">
    <property type="entry name" value="DNA-BINDING PROTEIN SMUBP-2"/>
    <property type="match status" value="1"/>
</dbReference>
<keyword evidence="3" id="KW-0378">Hydrolase</keyword>
<keyword evidence="4" id="KW-0347">Helicase</keyword>
<evidence type="ECO:0000256" key="2">
    <source>
        <dbReference type="ARBA" id="ARBA00022741"/>
    </source>
</evidence>
<evidence type="ECO:0000256" key="1">
    <source>
        <dbReference type="ARBA" id="ARBA00007913"/>
    </source>
</evidence>
<dbReference type="EMBL" id="CATQJA010002663">
    <property type="protein sequence ID" value="CAJ0581677.1"/>
    <property type="molecule type" value="Genomic_DNA"/>
</dbReference>
<dbReference type="AlphaFoldDB" id="A0AA36D5W3"/>
<dbReference type="InterPro" id="IPR047187">
    <property type="entry name" value="SF1_C_Upf1"/>
</dbReference>
<evidence type="ECO:0000256" key="4">
    <source>
        <dbReference type="ARBA" id="ARBA00022806"/>
    </source>
</evidence>
<keyword evidence="2" id="KW-0547">Nucleotide-binding</keyword>
<accession>A0AA36D5W3</accession>
<feature type="non-terminal residue" evidence="9">
    <location>
        <position position="543"/>
    </location>
</feature>
<dbReference type="Pfam" id="PF13086">
    <property type="entry name" value="AAA_11"/>
    <property type="match status" value="1"/>
</dbReference>
<dbReference type="GO" id="GO:0005634">
    <property type="term" value="C:nucleus"/>
    <property type="evidence" value="ECO:0007669"/>
    <property type="project" value="TreeGrafter"/>
</dbReference>
<dbReference type="GO" id="GO:0043139">
    <property type="term" value="F:5'-3' DNA helicase activity"/>
    <property type="evidence" value="ECO:0007669"/>
    <property type="project" value="TreeGrafter"/>
</dbReference>
<evidence type="ECO:0008006" key="11">
    <source>
        <dbReference type="Google" id="ProtNLM"/>
    </source>
</evidence>
<reference evidence="9" key="1">
    <citation type="submission" date="2023-06" db="EMBL/GenBank/DDBJ databases">
        <authorList>
            <person name="Delattre M."/>
        </authorList>
    </citation>
    <scope>NUCLEOTIDE SEQUENCE</scope>
    <source>
        <strain evidence="9">AF72</strain>
    </source>
</reference>
<dbReference type="InterPro" id="IPR041677">
    <property type="entry name" value="DNA2/NAM7_AAA_11"/>
</dbReference>
<evidence type="ECO:0000256" key="3">
    <source>
        <dbReference type="ARBA" id="ARBA00022801"/>
    </source>
</evidence>
<protein>
    <recommendedName>
        <fullName evidence="11">DNA helicase</fullName>
    </recommendedName>
</protein>
<sequence length="543" mass="59805">MLKSPLLNCAGSPKRRPTNITTGAISSGDMVAISTKKRYGIITGFVASIKDNTVEITSDHTLPRKGEERYFMDRIESLSTHSMQMANVAGFMQDEALRNDLRRFIIDLDVPEAGKITKSDLARIKPLLSKLSREQARAVVKALICKNYTLIEGLPGAGKSTTLAAVVKCFLLFGKSVLVTSHTHSAVDNLFEKLLDDIPADDMLRIGNAKSVKLKVSHLCIEEKLKSITTERYEAMKKMLTSVKVVGATCLSVCSHPLFSFRRFDVCLVDEASLAVESSLLAPLSACSRFVLVGDAKQLAPLVQSRDAKELGMDVSLFERLQVHKESQASLTSQYRMNSRIAALASKLFYDGLLKCATDEVANGRLQISEYHGNASISLVFSPLLEHSVVFVDTDSAGNDDAKMSMEGRGATSNVYEAAIIGEMCGKFLKFGVCASDIGVICTYRRQVEVVRSQIGDSRIEVNTVDQFQGRDKSVIIWSLVWTRGDSRCELLNDRRRINVAITRPKHKLILIGCRQSMAEVSSTMNELLNLIPPSDVLRPTDL</sequence>
<dbReference type="GO" id="GO:0005524">
    <property type="term" value="F:ATP binding"/>
    <property type="evidence" value="ECO:0007669"/>
    <property type="project" value="UniProtKB-KW"/>
</dbReference>
<proteinExistence type="inferred from homology"/>
<keyword evidence="5" id="KW-0067">ATP-binding</keyword>
<evidence type="ECO:0000259" key="7">
    <source>
        <dbReference type="Pfam" id="PF13086"/>
    </source>
</evidence>
<comment type="similarity">
    <text evidence="1">Belongs to the DNA2/NAM7 helicase family.</text>
</comment>
<dbReference type="Gene3D" id="3.40.50.300">
    <property type="entry name" value="P-loop containing nucleotide triphosphate hydrolases"/>
    <property type="match status" value="2"/>
</dbReference>
<dbReference type="PANTHER" id="PTHR43788">
    <property type="entry name" value="DNA2/NAM7 HELICASE FAMILY MEMBER"/>
    <property type="match status" value="1"/>
</dbReference>